<dbReference type="InParanoid" id="A0A0V0R801"/>
<name>A0A0V0R801_PSEPJ</name>
<feature type="region of interest" description="Disordered" evidence="1">
    <location>
        <begin position="1"/>
        <end position="45"/>
    </location>
</feature>
<comment type="caution">
    <text evidence="2">The sequence shown here is derived from an EMBL/GenBank/DDBJ whole genome shotgun (WGS) entry which is preliminary data.</text>
</comment>
<accession>A0A0V0R801</accession>
<protein>
    <submittedName>
        <fullName evidence="2">Uncharacterized protein</fullName>
    </submittedName>
</protein>
<proteinExistence type="predicted"/>
<dbReference type="Proteomes" id="UP000054937">
    <property type="component" value="Unassembled WGS sequence"/>
</dbReference>
<keyword evidence="3" id="KW-1185">Reference proteome</keyword>
<evidence type="ECO:0000313" key="3">
    <source>
        <dbReference type="Proteomes" id="UP000054937"/>
    </source>
</evidence>
<reference evidence="2 3" key="1">
    <citation type="journal article" date="2015" name="Sci. Rep.">
        <title>Genome of the facultative scuticociliatosis pathogen Pseudocohnilembus persalinus provides insight into its virulence through horizontal gene transfer.</title>
        <authorList>
            <person name="Xiong J."/>
            <person name="Wang G."/>
            <person name="Cheng J."/>
            <person name="Tian M."/>
            <person name="Pan X."/>
            <person name="Warren A."/>
            <person name="Jiang C."/>
            <person name="Yuan D."/>
            <person name="Miao W."/>
        </authorList>
    </citation>
    <scope>NUCLEOTIDE SEQUENCE [LARGE SCALE GENOMIC DNA]</scope>
    <source>
        <strain evidence="2">36N120E</strain>
    </source>
</reference>
<organism evidence="2 3">
    <name type="scientific">Pseudocohnilembus persalinus</name>
    <name type="common">Ciliate</name>
    <dbReference type="NCBI Taxonomy" id="266149"/>
    <lineage>
        <taxon>Eukaryota</taxon>
        <taxon>Sar</taxon>
        <taxon>Alveolata</taxon>
        <taxon>Ciliophora</taxon>
        <taxon>Intramacronucleata</taxon>
        <taxon>Oligohymenophorea</taxon>
        <taxon>Scuticociliatia</taxon>
        <taxon>Philasterida</taxon>
        <taxon>Pseudocohnilembidae</taxon>
        <taxon>Pseudocohnilembus</taxon>
    </lineage>
</organism>
<dbReference type="AlphaFoldDB" id="A0A0V0R801"/>
<sequence>MKKESDKQITRKSNSTDYPQDKYEKSCTQKQKTSKQKKNNSETKLQQLKMEKLQKCIDNSNQQPISYINKILQIKRKSLDNQRKQYYFNNSQQNIQPKSDCTSIQIQQTNLEFSPQNKSNINNIGKLEINSKNYASNTDNKQKNQIFNQNELNNAINNSDNSNKNTKQNSQQVIADQALPVRKRKGQGQPYKGIVQAQDDCGRASASTCDPSPQKKFA</sequence>
<feature type="region of interest" description="Disordered" evidence="1">
    <location>
        <begin position="178"/>
        <end position="218"/>
    </location>
</feature>
<evidence type="ECO:0000313" key="2">
    <source>
        <dbReference type="EMBL" id="KRX10615.1"/>
    </source>
</evidence>
<gene>
    <name evidence="2" type="ORF">PPERSA_05435</name>
</gene>
<evidence type="ECO:0000256" key="1">
    <source>
        <dbReference type="SAM" id="MobiDB-lite"/>
    </source>
</evidence>
<dbReference type="EMBL" id="LDAU01000025">
    <property type="protein sequence ID" value="KRX10615.1"/>
    <property type="molecule type" value="Genomic_DNA"/>
</dbReference>